<feature type="transmembrane region" description="Helical" evidence="1">
    <location>
        <begin position="159"/>
        <end position="179"/>
    </location>
</feature>
<dbReference type="PANTHER" id="PTHR34989:SF1">
    <property type="entry name" value="PROTEIN HDED"/>
    <property type="match status" value="1"/>
</dbReference>
<reference evidence="2 3" key="1">
    <citation type="submission" date="2020-04" db="EMBL/GenBank/DDBJ databases">
        <title>Flammeovirgaceae bacterium KN852 isolated from deep sea.</title>
        <authorList>
            <person name="Zhang D.-C."/>
        </authorList>
    </citation>
    <scope>NUCLEOTIDE SEQUENCE [LARGE SCALE GENOMIC DNA]</scope>
    <source>
        <strain evidence="2 3">KN852</strain>
    </source>
</reference>
<dbReference type="InterPro" id="IPR005325">
    <property type="entry name" value="DUF308_memb"/>
</dbReference>
<dbReference type="AlphaFoldDB" id="A0A848IYA7"/>
<keyword evidence="1" id="KW-0812">Transmembrane</keyword>
<evidence type="ECO:0000313" key="2">
    <source>
        <dbReference type="EMBL" id="NMM48265.1"/>
    </source>
</evidence>
<evidence type="ECO:0000256" key="1">
    <source>
        <dbReference type="SAM" id="Phobius"/>
    </source>
</evidence>
<keyword evidence="3" id="KW-1185">Reference proteome</keyword>
<gene>
    <name evidence="2" type="ORF">HH304_07630</name>
</gene>
<protein>
    <submittedName>
        <fullName evidence="2">HdeD family acid-resistance protein</fullName>
    </submittedName>
</protein>
<name>A0A848IYA7_9BACT</name>
<dbReference type="EMBL" id="JABBNU010000004">
    <property type="protein sequence ID" value="NMM48265.1"/>
    <property type="molecule type" value="Genomic_DNA"/>
</dbReference>
<organism evidence="2 3">
    <name type="scientific">Marinigracilibium pacificum</name>
    <dbReference type="NCBI Taxonomy" id="2729599"/>
    <lineage>
        <taxon>Bacteria</taxon>
        <taxon>Pseudomonadati</taxon>
        <taxon>Bacteroidota</taxon>
        <taxon>Cytophagia</taxon>
        <taxon>Cytophagales</taxon>
        <taxon>Flammeovirgaceae</taxon>
        <taxon>Marinigracilibium</taxon>
    </lineage>
</organism>
<feature type="transmembrane region" description="Helical" evidence="1">
    <location>
        <begin position="16"/>
        <end position="34"/>
    </location>
</feature>
<dbReference type="InterPro" id="IPR052712">
    <property type="entry name" value="Acid_resist_chaperone_HdeD"/>
</dbReference>
<comment type="caution">
    <text evidence="2">The sequence shown here is derived from an EMBL/GenBank/DDBJ whole genome shotgun (WGS) entry which is preliminary data.</text>
</comment>
<feature type="transmembrane region" description="Helical" evidence="1">
    <location>
        <begin position="98"/>
        <end position="119"/>
    </location>
</feature>
<dbReference type="Pfam" id="PF03729">
    <property type="entry name" value="DUF308"/>
    <property type="match status" value="2"/>
</dbReference>
<feature type="transmembrane region" description="Helical" evidence="1">
    <location>
        <begin position="40"/>
        <end position="61"/>
    </location>
</feature>
<accession>A0A848IYA7</accession>
<keyword evidence="1" id="KW-0472">Membrane</keyword>
<sequence>MAEQIIKKVKSNIKNWYLHLITGVLLIIVGVYAFTHQVTAYVALAIVFSITFLFTGISEIIYAFSNREELDGWGWSLAGGILDLIVGIILISRPEISLVVLAFVVGFGLLFRSMLGIAWSLEMKKYGEENWGLLLGLSVLGVIFAFVLLWNPVVAGSTVVVWTAITFVVIGIFEIFLSLKLKKIKGKLSH</sequence>
<keyword evidence="1" id="KW-1133">Transmembrane helix</keyword>
<feature type="transmembrane region" description="Helical" evidence="1">
    <location>
        <begin position="73"/>
        <end position="92"/>
    </location>
</feature>
<feature type="transmembrane region" description="Helical" evidence="1">
    <location>
        <begin position="131"/>
        <end position="153"/>
    </location>
</feature>
<dbReference type="Proteomes" id="UP000559010">
    <property type="component" value="Unassembled WGS sequence"/>
</dbReference>
<proteinExistence type="predicted"/>
<dbReference type="GO" id="GO:0005886">
    <property type="term" value="C:plasma membrane"/>
    <property type="evidence" value="ECO:0007669"/>
    <property type="project" value="TreeGrafter"/>
</dbReference>
<dbReference type="RefSeq" id="WP_169679809.1">
    <property type="nucleotide sequence ID" value="NZ_JABBNU010000004.1"/>
</dbReference>
<dbReference type="PANTHER" id="PTHR34989">
    <property type="entry name" value="PROTEIN HDED"/>
    <property type="match status" value="1"/>
</dbReference>
<evidence type="ECO:0000313" key="3">
    <source>
        <dbReference type="Proteomes" id="UP000559010"/>
    </source>
</evidence>